<evidence type="ECO:0000256" key="2">
    <source>
        <dbReference type="SAM" id="SignalP"/>
    </source>
</evidence>
<dbReference type="EMBL" id="CP042260">
    <property type="protein sequence ID" value="QDY65162.1"/>
    <property type="molecule type" value="Genomic_DNA"/>
</dbReference>
<keyword evidence="2" id="KW-0732">Signal</keyword>
<dbReference type="AlphaFoldDB" id="A0A5B8IG98"/>
<evidence type="ECO:0000313" key="4">
    <source>
        <dbReference type="EMBL" id="UUX60486.1"/>
    </source>
</evidence>
<dbReference type="Proteomes" id="UP000320717">
    <property type="component" value="Chromosome"/>
</dbReference>
<reference evidence="4" key="2">
    <citation type="journal article" date="2022" name="Pest Manag. Sci.">
        <title>Glutamicibacter halophytocola-mediated host fitness of potato tuber moth on Solanaceae crops.</title>
        <authorList>
            <person name="Wang W."/>
            <person name="Xiao G."/>
            <person name="Du G."/>
            <person name="Chang L."/>
            <person name="Yang Y."/>
            <person name="Ye J."/>
            <person name="Chen B."/>
        </authorList>
    </citation>
    <scope>NUCLEOTIDE SEQUENCE</scope>
    <source>
        <strain evidence="4">S2</strain>
    </source>
</reference>
<accession>A0A5B8IG98</accession>
<feature type="chain" id="PRO_5043960826" evidence="2">
    <location>
        <begin position="32"/>
        <end position="194"/>
    </location>
</feature>
<name>A0A5B8IG98_9MICC</name>
<feature type="signal peptide" evidence="2">
    <location>
        <begin position="1"/>
        <end position="31"/>
    </location>
</feature>
<evidence type="ECO:0000313" key="6">
    <source>
        <dbReference type="Proteomes" id="UP001060018"/>
    </source>
</evidence>
<dbReference type="RefSeq" id="WP_146275048.1">
    <property type="nucleotide sequence ID" value="NZ_CP042260.1"/>
</dbReference>
<dbReference type="PROSITE" id="PS51257">
    <property type="entry name" value="PROKAR_LIPOPROTEIN"/>
    <property type="match status" value="1"/>
</dbReference>
<reference evidence="3 5" key="1">
    <citation type="submission" date="2019-07" db="EMBL/GenBank/DDBJ databases">
        <title>Complete Genome Sequence of drought tolerant Plant Growth-Promoting Rhizobacterium Glutamicibacter halophytocola DR408.</title>
        <authorList>
            <person name="Nishu S.D."/>
            <person name="Lee T.K."/>
        </authorList>
    </citation>
    <scope>NUCLEOTIDE SEQUENCE [LARGE SCALE GENOMIC DNA]</scope>
    <source>
        <strain evidence="3 5">DR408</strain>
    </source>
</reference>
<feature type="compositionally biased region" description="Low complexity" evidence="1">
    <location>
        <begin position="39"/>
        <end position="51"/>
    </location>
</feature>
<dbReference type="EMBL" id="CP102487">
    <property type="protein sequence ID" value="UUX60486.1"/>
    <property type="molecule type" value="Genomic_DNA"/>
</dbReference>
<evidence type="ECO:0000313" key="3">
    <source>
        <dbReference type="EMBL" id="QDY65162.1"/>
    </source>
</evidence>
<evidence type="ECO:0000313" key="5">
    <source>
        <dbReference type="Proteomes" id="UP000320717"/>
    </source>
</evidence>
<proteinExistence type="predicted"/>
<organism evidence="4 6">
    <name type="scientific">Glutamicibacter halophytocola</name>
    <dbReference type="NCBI Taxonomy" id="1933880"/>
    <lineage>
        <taxon>Bacteria</taxon>
        <taxon>Bacillati</taxon>
        <taxon>Actinomycetota</taxon>
        <taxon>Actinomycetes</taxon>
        <taxon>Micrococcales</taxon>
        <taxon>Micrococcaceae</taxon>
        <taxon>Glutamicibacter</taxon>
    </lineage>
</organism>
<gene>
    <name evidence="3" type="ORF">FQA45_01920</name>
    <name evidence="4" type="ORF">NUH22_07730</name>
</gene>
<evidence type="ECO:0000256" key="1">
    <source>
        <dbReference type="SAM" id="MobiDB-lite"/>
    </source>
</evidence>
<feature type="region of interest" description="Disordered" evidence="1">
    <location>
        <begin position="29"/>
        <end position="59"/>
    </location>
</feature>
<keyword evidence="5" id="KW-1185">Reference proteome</keyword>
<dbReference type="OrthoDB" id="4954908at2"/>
<dbReference type="Proteomes" id="UP001060018">
    <property type="component" value="Chromosome"/>
</dbReference>
<protein>
    <submittedName>
        <fullName evidence="4">Uncharacterized protein</fullName>
    </submittedName>
</protein>
<sequence>MNFNSRTSRTPLALASTALMASLLLTGCGQGTDPGTKESSGSATSAPTAPSENQSENSVDQNALLKINDKLSADLGENYVQGWIKNGQLHVSTTDEGQLAAIEEAGAVGHIVKHSSQELRQAIEKIMTWQGKQENPIRNSIHAYSLNPETGGITLSVDKSQIEAITKLIEADQPVGDIPVDFKSSGGIGSPAKS</sequence>